<dbReference type="InterPro" id="IPR033940">
    <property type="entry name" value="IPMI_Swivel"/>
</dbReference>
<evidence type="ECO:0000256" key="7">
    <source>
        <dbReference type="ARBA" id="ARBA00022605"/>
    </source>
</evidence>
<dbReference type="EMBL" id="ARYM01000005">
    <property type="protein sequence ID" value="KCZ99405.1"/>
    <property type="molecule type" value="Genomic_DNA"/>
</dbReference>
<evidence type="ECO:0000259" key="11">
    <source>
        <dbReference type="Pfam" id="PF00694"/>
    </source>
</evidence>
<dbReference type="UniPathway" id="UPA00048">
    <property type="reaction ID" value="UER00071"/>
</dbReference>
<dbReference type="CDD" id="cd01577">
    <property type="entry name" value="IPMI_Swivel"/>
    <property type="match status" value="1"/>
</dbReference>
<evidence type="ECO:0000256" key="10">
    <source>
        <dbReference type="HAMAP-Rule" id="MF_01031"/>
    </source>
</evidence>
<evidence type="ECO:0000256" key="2">
    <source>
        <dbReference type="ARBA" id="ARBA00002695"/>
    </source>
</evidence>
<dbReference type="InterPro" id="IPR004431">
    <property type="entry name" value="3-IsopropMal_deHydase_ssu"/>
</dbReference>
<dbReference type="PANTHER" id="PTHR43345">
    <property type="entry name" value="3-ISOPROPYLMALATE DEHYDRATASE SMALL SUBUNIT 2-RELATED-RELATED"/>
    <property type="match status" value="1"/>
</dbReference>
<comment type="function">
    <text evidence="2 10">Catalyzes the isomerization between 2-isopropylmalate and 3-isopropylmalate, via the formation of 2-isopropylmaleate.</text>
</comment>
<name>A0A062VIL6_9PROT</name>
<dbReference type="PANTHER" id="PTHR43345:SF5">
    <property type="entry name" value="3-ISOPROPYLMALATE DEHYDRATASE SMALL SUBUNIT"/>
    <property type="match status" value="1"/>
</dbReference>
<evidence type="ECO:0000256" key="6">
    <source>
        <dbReference type="ARBA" id="ARBA00022430"/>
    </source>
</evidence>
<comment type="similarity">
    <text evidence="4 10">Belongs to the LeuD family. LeuD type 1 subfamily.</text>
</comment>
<dbReference type="FunFam" id="3.20.19.10:FF:000003">
    <property type="entry name" value="3-isopropylmalate dehydratase small subunit"/>
    <property type="match status" value="1"/>
</dbReference>
<evidence type="ECO:0000256" key="5">
    <source>
        <dbReference type="ARBA" id="ARBA00011271"/>
    </source>
</evidence>
<evidence type="ECO:0000256" key="1">
    <source>
        <dbReference type="ARBA" id="ARBA00000491"/>
    </source>
</evidence>
<reference evidence="12 13" key="1">
    <citation type="journal article" date="2014" name="Antonie Van Leeuwenhoek">
        <title>Hyphomonas beringensis sp. nov. and Hyphomonas chukchiensis sp. nov., isolated from surface seawater of the Bering Sea and Chukchi Sea.</title>
        <authorList>
            <person name="Li C."/>
            <person name="Lai Q."/>
            <person name="Li G."/>
            <person name="Dong C."/>
            <person name="Wang J."/>
            <person name="Liao Y."/>
            <person name="Shao Z."/>
        </authorList>
    </citation>
    <scope>NUCLEOTIDE SEQUENCE [LARGE SCALE GENOMIC DNA]</scope>
    <source>
        <strain evidence="12 13">PS728</strain>
    </source>
</reference>
<comment type="caution">
    <text evidence="12">The sequence shown here is derived from an EMBL/GenBank/DDBJ whole genome shotgun (WGS) entry which is preliminary data.</text>
</comment>
<dbReference type="InterPro" id="IPR015928">
    <property type="entry name" value="Aconitase/3IPM_dehydase_swvl"/>
</dbReference>
<sequence>MPIERFGRASGVIATLPAANIDTDVIMPKIFLKGIDRSGLNRGVFHDLRFDEDGSPRPDFVLNKPPWTKAAFLVAGANFGCGSSREHAVWGLRQFGIRAIIAPSFAGIFFDNCARNGLLAIESDDSTVRLLTDHAATGENITIDLDAQTMEAGTATVRFDISERRKHMLLKGLDGIGMTLQWRNEIETFQSRYLGERAWLA</sequence>
<feature type="domain" description="Aconitase A/isopropylmalate dehydratase small subunit swivel" evidence="11">
    <location>
        <begin position="4"/>
        <end position="124"/>
    </location>
</feature>
<protein>
    <recommendedName>
        <fullName evidence="10">3-isopropylmalate dehydratase small subunit</fullName>
        <ecNumber evidence="10">4.2.1.33</ecNumber>
    </recommendedName>
    <alternativeName>
        <fullName evidence="10">Alpha-IPM isomerase</fullName>
        <shortName evidence="10">IPMI</shortName>
    </alternativeName>
    <alternativeName>
        <fullName evidence="10">Isopropylmalate isomerase</fullName>
    </alternativeName>
</protein>
<evidence type="ECO:0000313" key="12">
    <source>
        <dbReference type="EMBL" id="KCZ99405.1"/>
    </source>
</evidence>
<accession>A0A062VIL6</accession>
<comment type="subunit">
    <text evidence="5 10">Heterodimer of LeuC and LeuD.</text>
</comment>
<dbReference type="OrthoDB" id="9777465at2"/>
<comment type="pathway">
    <text evidence="3 10">Amino-acid biosynthesis; L-leucine biosynthesis; L-leucine from 3-methyl-2-oxobutanoate: step 2/4.</text>
</comment>
<keyword evidence="8 10" id="KW-0456">Lyase</keyword>
<dbReference type="Gene3D" id="3.20.19.10">
    <property type="entry name" value="Aconitase, domain 4"/>
    <property type="match status" value="1"/>
</dbReference>
<dbReference type="Proteomes" id="UP000027100">
    <property type="component" value="Unassembled WGS sequence"/>
</dbReference>
<evidence type="ECO:0000256" key="3">
    <source>
        <dbReference type="ARBA" id="ARBA00004729"/>
    </source>
</evidence>
<dbReference type="GO" id="GO:0009098">
    <property type="term" value="P:L-leucine biosynthetic process"/>
    <property type="evidence" value="ECO:0007669"/>
    <property type="project" value="UniProtKB-UniRule"/>
</dbReference>
<evidence type="ECO:0000256" key="8">
    <source>
        <dbReference type="ARBA" id="ARBA00023239"/>
    </source>
</evidence>
<keyword evidence="6 10" id="KW-0432">Leucine biosynthesis</keyword>
<keyword evidence="13" id="KW-1185">Reference proteome</keyword>
<organism evidence="12 13">
    <name type="scientific">Hyphomonas polymorpha PS728</name>
    <dbReference type="NCBI Taxonomy" id="1280954"/>
    <lineage>
        <taxon>Bacteria</taxon>
        <taxon>Pseudomonadati</taxon>
        <taxon>Pseudomonadota</taxon>
        <taxon>Alphaproteobacteria</taxon>
        <taxon>Hyphomonadales</taxon>
        <taxon>Hyphomonadaceae</taxon>
        <taxon>Hyphomonas</taxon>
    </lineage>
</organism>
<dbReference type="SUPFAM" id="SSF52016">
    <property type="entry name" value="LeuD/IlvD-like"/>
    <property type="match status" value="1"/>
</dbReference>
<dbReference type="GO" id="GO:0009316">
    <property type="term" value="C:3-isopropylmalate dehydratase complex"/>
    <property type="evidence" value="ECO:0007669"/>
    <property type="project" value="InterPro"/>
</dbReference>
<dbReference type="NCBIfam" id="NF002458">
    <property type="entry name" value="PRK01641.1"/>
    <property type="match status" value="1"/>
</dbReference>
<dbReference type="eggNOG" id="COG0066">
    <property type="taxonomic scope" value="Bacteria"/>
</dbReference>
<dbReference type="AlphaFoldDB" id="A0A062VIL6"/>
<dbReference type="RefSeq" id="WP_084324181.1">
    <property type="nucleotide sequence ID" value="NZ_ARYM01000005.1"/>
</dbReference>
<keyword evidence="9 10" id="KW-0100">Branched-chain amino acid biosynthesis</keyword>
<dbReference type="GO" id="GO:0003861">
    <property type="term" value="F:3-isopropylmalate dehydratase activity"/>
    <property type="evidence" value="ECO:0007669"/>
    <property type="project" value="UniProtKB-UniRule"/>
</dbReference>
<proteinExistence type="inferred from homology"/>
<evidence type="ECO:0000256" key="9">
    <source>
        <dbReference type="ARBA" id="ARBA00023304"/>
    </source>
</evidence>
<dbReference type="NCBIfam" id="TIGR00171">
    <property type="entry name" value="leuD"/>
    <property type="match status" value="1"/>
</dbReference>
<dbReference type="STRING" id="1280954.HPO_05697"/>
<dbReference type="InterPro" id="IPR000573">
    <property type="entry name" value="AconitaseA/IPMdHydase_ssu_swvl"/>
</dbReference>
<dbReference type="Pfam" id="PF00694">
    <property type="entry name" value="Aconitase_C"/>
    <property type="match status" value="1"/>
</dbReference>
<comment type="catalytic activity">
    <reaction evidence="1 10">
        <text>(2R,3S)-3-isopropylmalate = (2S)-2-isopropylmalate</text>
        <dbReference type="Rhea" id="RHEA:32287"/>
        <dbReference type="ChEBI" id="CHEBI:1178"/>
        <dbReference type="ChEBI" id="CHEBI:35121"/>
        <dbReference type="EC" id="4.2.1.33"/>
    </reaction>
</comment>
<evidence type="ECO:0000313" key="13">
    <source>
        <dbReference type="Proteomes" id="UP000027100"/>
    </source>
</evidence>
<dbReference type="HAMAP" id="MF_01031">
    <property type="entry name" value="LeuD_type1"/>
    <property type="match status" value="1"/>
</dbReference>
<dbReference type="PATRIC" id="fig|1280954.3.peg.1163"/>
<evidence type="ECO:0000256" key="4">
    <source>
        <dbReference type="ARBA" id="ARBA00009845"/>
    </source>
</evidence>
<dbReference type="InterPro" id="IPR050075">
    <property type="entry name" value="LeuD"/>
</dbReference>
<dbReference type="EC" id="4.2.1.33" evidence="10"/>
<gene>
    <name evidence="10" type="primary">leuD</name>
    <name evidence="12" type="ORF">HPO_05697</name>
</gene>
<keyword evidence="7 10" id="KW-0028">Amino-acid biosynthesis</keyword>